<reference evidence="1 2" key="1">
    <citation type="journal article" date="2016" name="Proc. Natl. Acad. Sci. U.S.A.">
        <title>Comparative genomics of biotechnologically important yeasts.</title>
        <authorList>
            <person name="Riley R."/>
            <person name="Haridas S."/>
            <person name="Wolfe K.H."/>
            <person name="Lopes M.R."/>
            <person name="Hittinger C.T."/>
            <person name="Goeker M."/>
            <person name="Salamov A.A."/>
            <person name="Wisecaver J.H."/>
            <person name="Long T.M."/>
            <person name="Calvey C.H."/>
            <person name="Aerts A.L."/>
            <person name="Barry K.W."/>
            <person name="Choi C."/>
            <person name="Clum A."/>
            <person name="Coughlan A.Y."/>
            <person name="Deshpande S."/>
            <person name="Douglass A.P."/>
            <person name="Hanson S.J."/>
            <person name="Klenk H.-P."/>
            <person name="LaButti K.M."/>
            <person name="Lapidus A."/>
            <person name="Lindquist E.A."/>
            <person name="Lipzen A.M."/>
            <person name="Meier-Kolthoff J.P."/>
            <person name="Ohm R.A."/>
            <person name="Otillar R.P."/>
            <person name="Pangilinan J.L."/>
            <person name="Peng Y."/>
            <person name="Rokas A."/>
            <person name="Rosa C.A."/>
            <person name="Scheuner C."/>
            <person name="Sibirny A.A."/>
            <person name="Slot J.C."/>
            <person name="Stielow J.B."/>
            <person name="Sun H."/>
            <person name="Kurtzman C.P."/>
            <person name="Blackwell M."/>
            <person name="Grigoriev I.V."/>
            <person name="Jeffries T.W."/>
        </authorList>
    </citation>
    <scope>NUCLEOTIDE SEQUENCE [LARGE SCALE GENOMIC DNA]</scope>
    <source>
        <strain evidence="1 2">NRRL Y-11557</strain>
    </source>
</reference>
<dbReference type="AlphaFoldDB" id="A0A1E3PYE4"/>
<evidence type="ECO:0000313" key="2">
    <source>
        <dbReference type="Proteomes" id="UP000094385"/>
    </source>
</evidence>
<evidence type="ECO:0000313" key="1">
    <source>
        <dbReference type="EMBL" id="ODQ70294.1"/>
    </source>
</evidence>
<gene>
    <name evidence="1" type="ORF">LIPSTDRAFT_74546</name>
</gene>
<sequence>MAIDFLSTPAMSSEPERDRARLGAANIERFECLKSWLRSNIPSELGIIHEKTTENGQSDIDTDTSL</sequence>
<dbReference type="EMBL" id="KV454300">
    <property type="protein sequence ID" value="ODQ70294.1"/>
    <property type="molecule type" value="Genomic_DNA"/>
</dbReference>
<organism evidence="1 2">
    <name type="scientific">Lipomyces starkeyi NRRL Y-11557</name>
    <dbReference type="NCBI Taxonomy" id="675824"/>
    <lineage>
        <taxon>Eukaryota</taxon>
        <taxon>Fungi</taxon>
        <taxon>Dikarya</taxon>
        <taxon>Ascomycota</taxon>
        <taxon>Saccharomycotina</taxon>
        <taxon>Lipomycetes</taxon>
        <taxon>Lipomycetales</taxon>
        <taxon>Lipomycetaceae</taxon>
        <taxon>Lipomyces</taxon>
    </lineage>
</organism>
<proteinExistence type="predicted"/>
<keyword evidence="2" id="KW-1185">Reference proteome</keyword>
<protein>
    <submittedName>
        <fullName evidence="1">Uncharacterized protein</fullName>
    </submittedName>
</protein>
<name>A0A1E3PYE4_LIPST</name>
<accession>A0A1E3PYE4</accession>
<dbReference type="Proteomes" id="UP000094385">
    <property type="component" value="Unassembled WGS sequence"/>
</dbReference>